<organism evidence="3 4">
    <name type="scientific">Phaedon cochleariae</name>
    <name type="common">Mustard beetle</name>
    <dbReference type="NCBI Taxonomy" id="80249"/>
    <lineage>
        <taxon>Eukaryota</taxon>
        <taxon>Metazoa</taxon>
        <taxon>Ecdysozoa</taxon>
        <taxon>Arthropoda</taxon>
        <taxon>Hexapoda</taxon>
        <taxon>Insecta</taxon>
        <taxon>Pterygota</taxon>
        <taxon>Neoptera</taxon>
        <taxon>Endopterygota</taxon>
        <taxon>Coleoptera</taxon>
        <taxon>Polyphaga</taxon>
        <taxon>Cucujiformia</taxon>
        <taxon>Chrysomeloidea</taxon>
        <taxon>Chrysomelidae</taxon>
        <taxon>Chrysomelinae</taxon>
        <taxon>Chrysomelini</taxon>
        <taxon>Phaedon</taxon>
    </lineage>
</organism>
<evidence type="ECO:0000256" key="1">
    <source>
        <dbReference type="SAM" id="Coils"/>
    </source>
</evidence>
<keyword evidence="4" id="KW-1185">Reference proteome</keyword>
<protein>
    <submittedName>
        <fullName evidence="3">Uncharacterized protein</fullName>
    </submittedName>
</protein>
<evidence type="ECO:0000313" key="3">
    <source>
        <dbReference type="EMBL" id="CAG9812921.1"/>
    </source>
</evidence>
<sequence>MERKKLHVPIEGSKIVCSKDCLRKKNNEEDMLKKMEEAIDNYKKDLAERDSKLEILESEAEQKVNYLLEELENRRKEDEAKANYIKRLKRASIDFQDEVMTTEENLLEKIRDLESHIARLHTEKTQLDQRILELQEELHEAMTQLTKLQGNLNENDLLKNNMLTSIETLSIENELYRGELKKLHNANFELEQEFKGIQQEKGLEKKPCANKNLPSDQILRNPPRSPPRIPTQGIYKKPSNKKKCF</sequence>
<evidence type="ECO:0000313" key="4">
    <source>
        <dbReference type="Proteomes" id="UP001153737"/>
    </source>
</evidence>
<proteinExistence type="predicted"/>
<gene>
    <name evidence="3" type="ORF">PHAECO_LOCUS1103</name>
</gene>
<dbReference type="Proteomes" id="UP001153737">
    <property type="component" value="Chromosome 1"/>
</dbReference>
<feature type="region of interest" description="Disordered" evidence="2">
    <location>
        <begin position="201"/>
        <end position="245"/>
    </location>
</feature>
<keyword evidence="1" id="KW-0175">Coiled coil</keyword>
<dbReference type="EMBL" id="OU896707">
    <property type="protein sequence ID" value="CAG9812921.1"/>
    <property type="molecule type" value="Genomic_DNA"/>
</dbReference>
<evidence type="ECO:0000256" key="2">
    <source>
        <dbReference type="SAM" id="MobiDB-lite"/>
    </source>
</evidence>
<reference evidence="3" key="2">
    <citation type="submission" date="2022-10" db="EMBL/GenBank/DDBJ databases">
        <authorList>
            <consortium name="ENA_rothamsted_submissions"/>
            <consortium name="culmorum"/>
            <person name="King R."/>
        </authorList>
    </citation>
    <scope>NUCLEOTIDE SEQUENCE</scope>
</reference>
<reference evidence="3" key="1">
    <citation type="submission" date="2022-01" db="EMBL/GenBank/DDBJ databases">
        <authorList>
            <person name="King R."/>
        </authorList>
    </citation>
    <scope>NUCLEOTIDE SEQUENCE</scope>
</reference>
<name>A0A9N9S7E2_PHACE</name>
<dbReference type="OrthoDB" id="10573791at2759"/>
<feature type="coiled-coil region" evidence="1">
    <location>
        <begin position="18"/>
        <end position="200"/>
    </location>
</feature>
<dbReference type="AlphaFoldDB" id="A0A9N9S7E2"/>
<accession>A0A9N9S7E2</accession>